<feature type="transmembrane region" description="Helical" evidence="6">
    <location>
        <begin position="241"/>
        <end position="260"/>
    </location>
</feature>
<proteinExistence type="inferred from homology"/>
<feature type="transmembrane region" description="Helical" evidence="6">
    <location>
        <begin position="266"/>
        <end position="284"/>
    </location>
</feature>
<evidence type="ECO:0000313" key="10">
    <source>
        <dbReference type="Proteomes" id="UP000000269"/>
    </source>
</evidence>
<feature type="domain" description="EamA" evidence="8">
    <location>
        <begin position="8"/>
        <end position="139"/>
    </location>
</feature>
<dbReference type="KEGG" id="aoe:Clos_2747"/>
<dbReference type="STRING" id="350688.Clos_2747"/>
<dbReference type="InterPro" id="IPR000620">
    <property type="entry name" value="EamA_dom"/>
</dbReference>
<keyword evidence="5 6" id="KW-0472">Membrane</keyword>
<dbReference type="SUPFAM" id="SSF103481">
    <property type="entry name" value="Multidrug resistance efflux transporter EmrE"/>
    <property type="match status" value="2"/>
</dbReference>
<dbReference type="Proteomes" id="UP000000269">
    <property type="component" value="Chromosome"/>
</dbReference>
<accession>A8MKE6</accession>
<feature type="transmembrane region" description="Helical" evidence="6">
    <location>
        <begin position="124"/>
        <end position="141"/>
    </location>
</feature>
<gene>
    <name evidence="9" type="ordered locus">Clos_2747</name>
</gene>
<dbReference type="Pfam" id="PF00892">
    <property type="entry name" value="EamA"/>
    <property type="match status" value="2"/>
</dbReference>
<dbReference type="PANTHER" id="PTHR32322:SF2">
    <property type="entry name" value="EAMA DOMAIN-CONTAINING PROTEIN"/>
    <property type="match status" value="1"/>
</dbReference>
<protein>
    <recommendedName>
        <fullName evidence="8">EamA domain-containing protein</fullName>
    </recommendedName>
</protein>
<evidence type="ECO:0000256" key="2">
    <source>
        <dbReference type="ARBA" id="ARBA00007362"/>
    </source>
</evidence>
<keyword evidence="10" id="KW-1185">Reference proteome</keyword>
<evidence type="ECO:0000256" key="3">
    <source>
        <dbReference type="ARBA" id="ARBA00022692"/>
    </source>
</evidence>
<keyword evidence="4 6" id="KW-1133">Transmembrane helix</keyword>
<dbReference type="AlphaFoldDB" id="A8MKE6"/>
<dbReference type="InterPro" id="IPR050638">
    <property type="entry name" value="AA-Vitamin_Transporters"/>
</dbReference>
<comment type="similarity">
    <text evidence="2">Belongs to the EamA transporter family.</text>
</comment>
<reference evidence="10" key="1">
    <citation type="submission" date="2007-10" db="EMBL/GenBank/DDBJ databases">
        <title>Complete genome of Alkaliphilus oremlandii OhILAs.</title>
        <authorList>
            <person name="Copeland A."/>
            <person name="Lucas S."/>
            <person name="Lapidus A."/>
            <person name="Barry K."/>
            <person name="Detter J.C."/>
            <person name="Glavina del Rio T."/>
            <person name="Hammon N."/>
            <person name="Israni S."/>
            <person name="Dalin E."/>
            <person name="Tice H."/>
            <person name="Pitluck S."/>
            <person name="Chain P."/>
            <person name="Malfatti S."/>
            <person name="Shin M."/>
            <person name="Vergez L."/>
            <person name="Schmutz J."/>
            <person name="Larimer F."/>
            <person name="Land M."/>
            <person name="Hauser L."/>
            <person name="Kyrpides N."/>
            <person name="Mikhailova N."/>
            <person name="Stolz J.F."/>
            <person name="Dawson A."/>
            <person name="Fisher E."/>
            <person name="Crable B."/>
            <person name="Perera E."/>
            <person name="Lisak J."/>
            <person name="Ranganathan M."/>
            <person name="Basu P."/>
            <person name="Richardson P."/>
        </authorList>
    </citation>
    <scope>NUCLEOTIDE SEQUENCE [LARGE SCALE GENOMIC DNA]</scope>
    <source>
        <strain evidence="10">OhILAs</strain>
    </source>
</reference>
<evidence type="ECO:0000256" key="4">
    <source>
        <dbReference type="ARBA" id="ARBA00022989"/>
    </source>
</evidence>
<feature type="chain" id="PRO_5002725930" description="EamA domain-containing protein" evidence="7">
    <location>
        <begin position="30"/>
        <end position="297"/>
    </location>
</feature>
<feature type="transmembrane region" description="Helical" evidence="6">
    <location>
        <begin position="94"/>
        <end position="112"/>
    </location>
</feature>
<dbReference type="OrthoDB" id="9787117at2"/>
<feature type="signal peptide" evidence="7">
    <location>
        <begin position="1"/>
        <end position="29"/>
    </location>
</feature>
<feature type="transmembrane region" description="Helical" evidence="6">
    <location>
        <begin position="180"/>
        <end position="199"/>
    </location>
</feature>
<sequence length="297" mass="31506">MKERNLKAQMLVIMAAVLWGTTGSSQAFAPQNATPMAVGALRMAIGGTALLLMAKIRGAFKTKIELDKKLLLTASLCMAVYQPLFFLGVSKTGIAVGTVLALGSAPVFSGIIECVFGEKLSSRWVLGTALSIVGCGLLFGGQDAMNMNVWGSILSIGAGISYAIYVKVSKKLFENSPMEPVNGLIFFISAVLLSPILFFQDISWLGTTRGIVTMLHLGIVATAVAYTLFAYALVSISTPKAVALTLVEPLTAAILGVVVFKERLTGISIIGGVLLFCGLILNSYPEKEKMEDMVIEL</sequence>
<evidence type="ECO:0000256" key="6">
    <source>
        <dbReference type="SAM" id="Phobius"/>
    </source>
</evidence>
<feature type="transmembrane region" description="Helical" evidence="6">
    <location>
        <begin position="211"/>
        <end position="234"/>
    </location>
</feature>
<dbReference type="eggNOG" id="COG0697">
    <property type="taxonomic scope" value="Bacteria"/>
</dbReference>
<dbReference type="RefSeq" id="WP_012160585.1">
    <property type="nucleotide sequence ID" value="NC_009922.1"/>
</dbReference>
<evidence type="ECO:0000256" key="1">
    <source>
        <dbReference type="ARBA" id="ARBA00004141"/>
    </source>
</evidence>
<feature type="transmembrane region" description="Helical" evidence="6">
    <location>
        <begin position="70"/>
        <end position="88"/>
    </location>
</feature>
<dbReference type="EMBL" id="CP000853">
    <property type="protein sequence ID" value="ABW20278.1"/>
    <property type="molecule type" value="Genomic_DNA"/>
</dbReference>
<feature type="domain" description="EamA" evidence="8">
    <location>
        <begin position="150"/>
        <end position="283"/>
    </location>
</feature>
<evidence type="ECO:0000256" key="7">
    <source>
        <dbReference type="SAM" id="SignalP"/>
    </source>
</evidence>
<evidence type="ECO:0000313" key="9">
    <source>
        <dbReference type="EMBL" id="ABW20278.1"/>
    </source>
</evidence>
<evidence type="ECO:0000256" key="5">
    <source>
        <dbReference type="ARBA" id="ARBA00023136"/>
    </source>
</evidence>
<organism evidence="9 10">
    <name type="scientific">Alkaliphilus oremlandii (strain OhILAs)</name>
    <name type="common">Clostridium oremlandii (strain OhILAs)</name>
    <dbReference type="NCBI Taxonomy" id="350688"/>
    <lineage>
        <taxon>Bacteria</taxon>
        <taxon>Bacillati</taxon>
        <taxon>Bacillota</taxon>
        <taxon>Clostridia</taxon>
        <taxon>Peptostreptococcales</taxon>
        <taxon>Natronincolaceae</taxon>
        <taxon>Alkaliphilus</taxon>
    </lineage>
</organism>
<keyword evidence="7" id="KW-0732">Signal</keyword>
<dbReference type="InterPro" id="IPR037185">
    <property type="entry name" value="EmrE-like"/>
</dbReference>
<keyword evidence="3 6" id="KW-0812">Transmembrane</keyword>
<evidence type="ECO:0000259" key="8">
    <source>
        <dbReference type="Pfam" id="PF00892"/>
    </source>
</evidence>
<name>A8MKE6_ALKOO</name>
<dbReference type="HOGENOM" id="CLU_033863_9_2_9"/>
<dbReference type="GO" id="GO:0016020">
    <property type="term" value="C:membrane"/>
    <property type="evidence" value="ECO:0007669"/>
    <property type="project" value="UniProtKB-SubCell"/>
</dbReference>
<dbReference type="PANTHER" id="PTHR32322">
    <property type="entry name" value="INNER MEMBRANE TRANSPORTER"/>
    <property type="match status" value="1"/>
</dbReference>
<feature type="transmembrane region" description="Helical" evidence="6">
    <location>
        <begin position="147"/>
        <end position="168"/>
    </location>
</feature>
<comment type="subcellular location">
    <subcellularLocation>
        <location evidence="1">Membrane</location>
        <topology evidence="1">Multi-pass membrane protein</topology>
    </subcellularLocation>
</comment>